<reference evidence="3 4" key="1">
    <citation type="journal article" date="2019" name="Sci. Rep.">
        <title>Nanopore sequencing improves the draft genome of the human pathogenic amoeba Naegleria fowleri.</title>
        <authorList>
            <person name="Liechti N."/>
            <person name="Schurch N."/>
            <person name="Bruggmann R."/>
            <person name="Wittwer M."/>
        </authorList>
    </citation>
    <scope>NUCLEOTIDE SEQUENCE [LARGE SCALE GENOMIC DNA]</scope>
    <source>
        <strain evidence="3 4">ATCC 30894</strain>
    </source>
</reference>
<organism evidence="3 4">
    <name type="scientific">Naegleria fowleri</name>
    <name type="common">Brain eating amoeba</name>
    <dbReference type="NCBI Taxonomy" id="5763"/>
    <lineage>
        <taxon>Eukaryota</taxon>
        <taxon>Discoba</taxon>
        <taxon>Heterolobosea</taxon>
        <taxon>Tetramitia</taxon>
        <taxon>Eutetramitia</taxon>
        <taxon>Vahlkampfiidae</taxon>
        <taxon>Naegleria</taxon>
    </lineage>
</organism>
<gene>
    <name evidence="3" type="ORF">FDP41_011041</name>
</gene>
<dbReference type="PROSITE" id="PS51465">
    <property type="entry name" value="KAZAL_2"/>
    <property type="match status" value="2"/>
</dbReference>
<dbReference type="GeneID" id="68118256"/>
<dbReference type="InterPro" id="IPR002350">
    <property type="entry name" value="Kazal_dom"/>
</dbReference>
<accession>A0A6A5BY65</accession>
<dbReference type="OMA" id="RTLFKCP"/>
<dbReference type="Gene3D" id="3.30.60.30">
    <property type="match status" value="2"/>
</dbReference>
<evidence type="ECO:0000313" key="4">
    <source>
        <dbReference type="Proteomes" id="UP000444721"/>
    </source>
</evidence>
<dbReference type="AlphaFoldDB" id="A0A6A5BY65"/>
<dbReference type="OrthoDB" id="544930at2759"/>
<proteinExistence type="predicted"/>
<protein>
    <recommendedName>
        <fullName evidence="2">Kazal-like domain-containing protein</fullName>
    </recommendedName>
</protein>
<name>A0A6A5BY65_NAEFO</name>
<feature type="compositionally biased region" description="Polar residues" evidence="1">
    <location>
        <begin position="1"/>
        <end position="11"/>
    </location>
</feature>
<comment type="caution">
    <text evidence="3">The sequence shown here is derived from an EMBL/GenBank/DDBJ whole genome shotgun (WGS) entry which is preliminary data.</text>
</comment>
<evidence type="ECO:0000313" key="3">
    <source>
        <dbReference type="EMBL" id="KAF0983063.1"/>
    </source>
</evidence>
<dbReference type="Proteomes" id="UP000444721">
    <property type="component" value="Unassembled WGS sequence"/>
</dbReference>
<dbReference type="InterPro" id="IPR036058">
    <property type="entry name" value="Kazal_dom_sf"/>
</dbReference>
<dbReference type="VEuPathDB" id="AmoebaDB:NF0087070"/>
<evidence type="ECO:0000256" key="1">
    <source>
        <dbReference type="SAM" id="MobiDB-lite"/>
    </source>
</evidence>
<dbReference type="EMBL" id="VFQX01000007">
    <property type="protein sequence ID" value="KAF0983063.1"/>
    <property type="molecule type" value="Genomic_DNA"/>
</dbReference>
<dbReference type="VEuPathDB" id="AmoebaDB:NfTy_016580"/>
<dbReference type="SMART" id="SM00280">
    <property type="entry name" value="KAZAL"/>
    <property type="match status" value="1"/>
</dbReference>
<sequence>MLLVTPIQSKSTLRDDNAPTDSSSSSLELTVENVERAGDDDSSSNTTCCNTCPKPEIIVVPKCTVVKVPVRIPYPVFKPIPRHDDDVKCPNGYEFVKPNKCKKTIVIKKEASCPIGYVRLSETECLRVVTMCGHSNGNDDDSCPSGYIPFKVEQDSDEYDKLKEQEDKDKSSVFFTKVVEGLAYGCKKEHDHHHFTCPKGYYYQNPYHCVKVVKCPKKGGWIKTKDGRCVRTLFKCPPGYKKLGRFGLKCIKMKLKCPPGYRQSKRSPRLCLKTKIVVKIKCPKRMFYSETKKTCIWNKCRNVKCKTDLKCPPGQVPKLRSRKSCCPTCSRCECGSSFNPVCTREGVIVFNLCTAKCLGLEVVHEGECTTREIQKILKICPPCEQCKNKKRRPVCGVDGVTYPNICVAKCVTSGQFVLKRKGECTKADCAEGTSQKMVSEFLPFFERVLKSQAINKKKRQEEEEE</sequence>
<feature type="region of interest" description="Disordered" evidence="1">
    <location>
        <begin position="1"/>
        <end position="29"/>
    </location>
</feature>
<dbReference type="RefSeq" id="XP_044567776.1">
    <property type="nucleotide sequence ID" value="XM_044701407.1"/>
</dbReference>
<dbReference type="SUPFAM" id="SSF100895">
    <property type="entry name" value="Kazal-type serine protease inhibitors"/>
    <property type="match status" value="2"/>
</dbReference>
<keyword evidence="4" id="KW-1185">Reference proteome</keyword>
<feature type="domain" description="Kazal-like" evidence="2">
    <location>
        <begin position="381"/>
        <end position="426"/>
    </location>
</feature>
<feature type="compositionally biased region" description="Polar residues" evidence="1">
    <location>
        <begin position="19"/>
        <end position="28"/>
    </location>
</feature>
<dbReference type="Pfam" id="PF07648">
    <property type="entry name" value="Kazal_2"/>
    <property type="match status" value="1"/>
</dbReference>
<dbReference type="CDD" id="cd00104">
    <property type="entry name" value="KAZAL_FS"/>
    <property type="match status" value="1"/>
</dbReference>
<evidence type="ECO:0000259" key="2">
    <source>
        <dbReference type="PROSITE" id="PS51465"/>
    </source>
</evidence>
<dbReference type="VEuPathDB" id="AmoebaDB:FDP41_011041"/>
<feature type="domain" description="Kazal-like" evidence="2">
    <location>
        <begin position="327"/>
        <end position="370"/>
    </location>
</feature>